<feature type="region of interest" description="Disordered" evidence="1">
    <location>
        <begin position="201"/>
        <end position="226"/>
    </location>
</feature>
<feature type="compositionally biased region" description="Polar residues" evidence="1">
    <location>
        <begin position="201"/>
        <end position="212"/>
    </location>
</feature>
<dbReference type="Proteomes" id="UP000749646">
    <property type="component" value="Unassembled WGS sequence"/>
</dbReference>
<accession>A0A9P6IU88</accession>
<reference evidence="3" key="1">
    <citation type="journal article" date="2020" name="Fungal Divers.">
        <title>Resolving the Mortierellaceae phylogeny through synthesis of multi-gene phylogenetics and phylogenomics.</title>
        <authorList>
            <person name="Vandepol N."/>
            <person name="Liber J."/>
            <person name="Desiro A."/>
            <person name="Na H."/>
            <person name="Kennedy M."/>
            <person name="Barry K."/>
            <person name="Grigoriev I.V."/>
            <person name="Miller A.N."/>
            <person name="O'Donnell K."/>
            <person name="Stajich J.E."/>
            <person name="Bonito G."/>
        </authorList>
    </citation>
    <scope>NUCLEOTIDE SEQUENCE</scope>
    <source>
        <strain evidence="3">MES-2147</strain>
    </source>
</reference>
<feature type="non-terminal residue" evidence="3">
    <location>
        <position position="1"/>
    </location>
</feature>
<sequence length="488" mass="54139">MSESYWRRMAWPPLSSLLSDVIGISMVDGEKASFEEAKHLNEHRKVDTDGKPRRLLTGGKLDLRARQFSRKMDWVVIESPKTWAQKSTKWLFEFDVKIVKHVHLIVQHRLQEVPTAKFRNEARFFCIYAIHPIIILTGVSFFGVFLGTGIKALEMKAAPTGDVLLSKQNRLTISLEGKVINKLSIDKPRVVKKTNAGDTLTKVNTTSTSKPAANNPIKLGKGTDGNGPAAHKTVSLTLGSLAGCIKRATDLNEDEANLVAGRLDTAVSILAKTRMTVYKCIELLLISQLSGENGAAMDLSKEPPQEGGNKAQEQLAAEIHSTVRTHFTKLPRTIVTKMKKLGWHPDDIPQLESDEGSQEDTEPEGEDGPGETGDTEYKGKFTPGHVKSWWCQYLRLPSEVRPIFCPTASFTSSFALLSESDIVSILWHNSCRSIKETLESKVCSRNAAGDMAKNQYGELFHKLFIGDRNSIRDNLSKAQTSYGKRCST</sequence>
<feature type="compositionally biased region" description="Acidic residues" evidence="1">
    <location>
        <begin position="352"/>
        <end position="369"/>
    </location>
</feature>
<evidence type="ECO:0000313" key="3">
    <source>
        <dbReference type="EMBL" id="KAF9947431.1"/>
    </source>
</evidence>
<gene>
    <name evidence="3" type="ORF">BGZ65_008814</name>
</gene>
<keyword evidence="4" id="KW-1185">Reference proteome</keyword>
<dbReference type="AlphaFoldDB" id="A0A9P6IU88"/>
<evidence type="ECO:0000313" key="4">
    <source>
        <dbReference type="Proteomes" id="UP000749646"/>
    </source>
</evidence>
<feature type="transmembrane region" description="Helical" evidence="2">
    <location>
        <begin position="125"/>
        <end position="146"/>
    </location>
</feature>
<evidence type="ECO:0000256" key="2">
    <source>
        <dbReference type="SAM" id="Phobius"/>
    </source>
</evidence>
<keyword evidence="2" id="KW-1133">Transmembrane helix</keyword>
<evidence type="ECO:0000256" key="1">
    <source>
        <dbReference type="SAM" id="MobiDB-lite"/>
    </source>
</evidence>
<dbReference type="EMBL" id="JAAAHW010007570">
    <property type="protein sequence ID" value="KAF9947431.1"/>
    <property type="molecule type" value="Genomic_DNA"/>
</dbReference>
<keyword evidence="2" id="KW-0812">Transmembrane</keyword>
<keyword evidence="2" id="KW-0472">Membrane</keyword>
<dbReference type="OrthoDB" id="2437687at2759"/>
<name>A0A9P6IU88_9FUNG</name>
<feature type="region of interest" description="Disordered" evidence="1">
    <location>
        <begin position="344"/>
        <end position="377"/>
    </location>
</feature>
<protein>
    <submittedName>
        <fullName evidence="3">Uncharacterized protein</fullName>
    </submittedName>
</protein>
<proteinExistence type="predicted"/>
<organism evidence="3 4">
    <name type="scientific">Modicella reniformis</name>
    <dbReference type="NCBI Taxonomy" id="1440133"/>
    <lineage>
        <taxon>Eukaryota</taxon>
        <taxon>Fungi</taxon>
        <taxon>Fungi incertae sedis</taxon>
        <taxon>Mucoromycota</taxon>
        <taxon>Mortierellomycotina</taxon>
        <taxon>Mortierellomycetes</taxon>
        <taxon>Mortierellales</taxon>
        <taxon>Mortierellaceae</taxon>
        <taxon>Modicella</taxon>
    </lineage>
</organism>
<comment type="caution">
    <text evidence="3">The sequence shown here is derived from an EMBL/GenBank/DDBJ whole genome shotgun (WGS) entry which is preliminary data.</text>
</comment>